<keyword evidence="6" id="KW-0520">NAD</keyword>
<organism evidence="15 16">
    <name type="scientific">Olivibacter domesticus</name>
    <name type="common">Pseudosphingobacterium domesticum</name>
    <dbReference type="NCBI Taxonomy" id="407022"/>
    <lineage>
        <taxon>Bacteria</taxon>
        <taxon>Pseudomonadati</taxon>
        <taxon>Bacteroidota</taxon>
        <taxon>Sphingobacteriia</taxon>
        <taxon>Sphingobacteriales</taxon>
        <taxon>Sphingobacteriaceae</taxon>
        <taxon>Olivibacter</taxon>
    </lineage>
</organism>
<dbReference type="InterPro" id="IPR023940">
    <property type="entry name" value="DHDPR_bac"/>
</dbReference>
<evidence type="ECO:0000256" key="7">
    <source>
        <dbReference type="ARBA" id="ARBA00023154"/>
    </source>
</evidence>
<feature type="domain" description="Dihydrodipicolinate reductase N-terminal" evidence="13">
    <location>
        <begin position="32"/>
        <end position="93"/>
    </location>
</feature>
<dbReference type="SUPFAM" id="SSF51735">
    <property type="entry name" value="NAD(P)-binding Rossmann-fold domains"/>
    <property type="match status" value="1"/>
</dbReference>
<dbReference type="InterPro" id="IPR000846">
    <property type="entry name" value="DapB_N"/>
</dbReference>
<evidence type="ECO:0000256" key="5">
    <source>
        <dbReference type="ARBA" id="ARBA00023002"/>
    </source>
</evidence>
<dbReference type="AlphaFoldDB" id="A0A1H7XUL7"/>
<dbReference type="EMBL" id="FOAF01000011">
    <property type="protein sequence ID" value="SEM37642.1"/>
    <property type="molecule type" value="Genomic_DNA"/>
</dbReference>
<keyword evidence="16" id="KW-1185">Reference proteome</keyword>
<accession>A0A1H7XUL7</accession>
<dbReference type="GO" id="GO:0009089">
    <property type="term" value="P:lysine biosynthetic process via diaminopimelate"/>
    <property type="evidence" value="ECO:0007669"/>
    <property type="project" value="UniProtKB-UniRule"/>
</dbReference>
<dbReference type="EC" id="1.17.1.8" evidence="9 12"/>
<dbReference type="Gene3D" id="3.30.360.10">
    <property type="entry name" value="Dihydrodipicolinate Reductase, domain 2"/>
    <property type="match status" value="1"/>
</dbReference>
<dbReference type="Pfam" id="PF01113">
    <property type="entry name" value="DapB_N"/>
    <property type="match status" value="1"/>
</dbReference>
<sequence>MGRIIEKIALQRGHQVTLIIDENNRPDIQADDLYVADVAIDFSTPHSAINNINLCFEADLPIVVGTTGWYDHLEEIKENCLSGNKTMMYGSNFSIGVNIFFHINKLLAKAVNPYKQYDVQVEEIHHTQKLDAPSGTAITIAEGILEYSDDKTEWVNDLVGEGEEVVPKKDQLLIESHRIEDVPGTHTVLYSSEVDQIEFKHTAHSRAGFALGAVVAAEWLHQKKGFYTVTDMFDFGC</sequence>
<proteinExistence type="inferred from homology"/>
<evidence type="ECO:0000256" key="8">
    <source>
        <dbReference type="ARBA" id="ARBA00037922"/>
    </source>
</evidence>
<evidence type="ECO:0000256" key="6">
    <source>
        <dbReference type="ARBA" id="ARBA00023027"/>
    </source>
</evidence>
<protein>
    <recommendedName>
        <fullName evidence="9 12">4-hydroxy-tetrahydrodipicolinate reductase</fullName>
        <ecNumber evidence="9 12">1.17.1.8</ecNumber>
    </recommendedName>
</protein>
<name>A0A1H7XUL7_OLID1</name>
<dbReference type="Gene3D" id="3.40.50.720">
    <property type="entry name" value="NAD(P)-binding Rossmann-like Domain"/>
    <property type="match status" value="1"/>
</dbReference>
<keyword evidence="4" id="KW-0220">Diaminopimelate biosynthesis</keyword>
<gene>
    <name evidence="15" type="ORF">SAMN05661044_05010</name>
</gene>
<dbReference type="Pfam" id="PF05173">
    <property type="entry name" value="DapB_C"/>
    <property type="match status" value="1"/>
</dbReference>
<keyword evidence="5" id="KW-0560">Oxidoreductase</keyword>
<reference evidence="16" key="1">
    <citation type="submission" date="2016-10" db="EMBL/GenBank/DDBJ databases">
        <authorList>
            <person name="Varghese N."/>
            <person name="Submissions S."/>
        </authorList>
    </citation>
    <scope>NUCLEOTIDE SEQUENCE [LARGE SCALE GENOMIC DNA]</scope>
    <source>
        <strain evidence="16">DSM 18733</strain>
    </source>
</reference>
<evidence type="ECO:0000256" key="11">
    <source>
        <dbReference type="ARBA" id="ARBA00049396"/>
    </source>
</evidence>
<comment type="catalytic activity">
    <reaction evidence="10">
        <text>(S)-2,3,4,5-tetrahydrodipicolinate + NADP(+) + H2O = (2S,4S)-4-hydroxy-2,3,4,5-tetrahydrodipicolinate + NADPH + H(+)</text>
        <dbReference type="Rhea" id="RHEA:35331"/>
        <dbReference type="ChEBI" id="CHEBI:15377"/>
        <dbReference type="ChEBI" id="CHEBI:15378"/>
        <dbReference type="ChEBI" id="CHEBI:16845"/>
        <dbReference type="ChEBI" id="CHEBI:57783"/>
        <dbReference type="ChEBI" id="CHEBI:58349"/>
        <dbReference type="ChEBI" id="CHEBI:67139"/>
        <dbReference type="EC" id="1.17.1.8"/>
    </reaction>
</comment>
<evidence type="ECO:0000256" key="12">
    <source>
        <dbReference type="NCBIfam" id="TIGR00036"/>
    </source>
</evidence>
<comment type="pathway">
    <text evidence="8">Amino-acid biosynthesis; L-lysine biosynthesis via DAP pathway; (S)-tetrahydrodipicolinate from L-aspartate: step 4/4.</text>
</comment>
<evidence type="ECO:0000256" key="9">
    <source>
        <dbReference type="ARBA" id="ARBA00038983"/>
    </source>
</evidence>
<evidence type="ECO:0000313" key="16">
    <source>
        <dbReference type="Proteomes" id="UP000199421"/>
    </source>
</evidence>
<comment type="catalytic activity">
    <reaction evidence="11">
        <text>(S)-2,3,4,5-tetrahydrodipicolinate + NAD(+) + H2O = (2S,4S)-4-hydroxy-2,3,4,5-tetrahydrodipicolinate + NADH + H(+)</text>
        <dbReference type="Rhea" id="RHEA:35323"/>
        <dbReference type="ChEBI" id="CHEBI:15377"/>
        <dbReference type="ChEBI" id="CHEBI:15378"/>
        <dbReference type="ChEBI" id="CHEBI:16845"/>
        <dbReference type="ChEBI" id="CHEBI:57540"/>
        <dbReference type="ChEBI" id="CHEBI:57945"/>
        <dbReference type="ChEBI" id="CHEBI:67139"/>
        <dbReference type="EC" id="1.17.1.8"/>
    </reaction>
</comment>
<evidence type="ECO:0000256" key="1">
    <source>
        <dbReference type="ARBA" id="ARBA00006642"/>
    </source>
</evidence>
<dbReference type="InterPro" id="IPR036291">
    <property type="entry name" value="NAD(P)-bd_dom_sf"/>
</dbReference>
<evidence type="ECO:0000259" key="14">
    <source>
        <dbReference type="Pfam" id="PF05173"/>
    </source>
</evidence>
<dbReference type="GO" id="GO:0005829">
    <property type="term" value="C:cytosol"/>
    <property type="evidence" value="ECO:0007669"/>
    <property type="project" value="TreeGrafter"/>
</dbReference>
<evidence type="ECO:0000256" key="10">
    <source>
        <dbReference type="ARBA" id="ARBA00049080"/>
    </source>
</evidence>
<dbReference type="PANTHER" id="PTHR20836:SF0">
    <property type="entry name" value="4-HYDROXY-TETRAHYDRODIPICOLINATE REDUCTASE 1, CHLOROPLASTIC-RELATED"/>
    <property type="match status" value="1"/>
</dbReference>
<evidence type="ECO:0000256" key="2">
    <source>
        <dbReference type="ARBA" id="ARBA00022605"/>
    </source>
</evidence>
<evidence type="ECO:0000256" key="4">
    <source>
        <dbReference type="ARBA" id="ARBA00022915"/>
    </source>
</evidence>
<dbReference type="GO" id="GO:0008839">
    <property type="term" value="F:4-hydroxy-tetrahydrodipicolinate reductase"/>
    <property type="evidence" value="ECO:0007669"/>
    <property type="project" value="UniProtKB-UniRule"/>
</dbReference>
<feature type="domain" description="Dihydrodipicolinate reductase C-terminal" evidence="14">
    <location>
        <begin position="96"/>
        <end position="232"/>
    </location>
</feature>
<dbReference type="SUPFAM" id="SSF55347">
    <property type="entry name" value="Glyceraldehyde-3-phosphate dehydrogenase-like, C-terminal domain"/>
    <property type="match status" value="1"/>
</dbReference>
<evidence type="ECO:0000259" key="13">
    <source>
        <dbReference type="Pfam" id="PF01113"/>
    </source>
</evidence>
<dbReference type="Proteomes" id="UP000199421">
    <property type="component" value="Unassembled WGS sequence"/>
</dbReference>
<dbReference type="GO" id="GO:0019877">
    <property type="term" value="P:diaminopimelate biosynthetic process"/>
    <property type="evidence" value="ECO:0007669"/>
    <property type="project" value="UniProtKB-KW"/>
</dbReference>
<keyword evidence="2" id="KW-0028">Amino-acid biosynthesis</keyword>
<evidence type="ECO:0000313" key="15">
    <source>
        <dbReference type="EMBL" id="SEM37642.1"/>
    </source>
</evidence>
<dbReference type="PIRSF" id="PIRSF000161">
    <property type="entry name" value="DHPR"/>
    <property type="match status" value="1"/>
</dbReference>
<dbReference type="InterPro" id="IPR022663">
    <property type="entry name" value="DapB_C"/>
</dbReference>
<dbReference type="NCBIfam" id="TIGR00036">
    <property type="entry name" value="dapB"/>
    <property type="match status" value="1"/>
</dbReference>
<comment type="similarity">
    <text evidence="1">Belongs to the DapB family.</text>
</comment>
<keyword evidence="7" id="KW-0457">Lysine biosynthesis</keyword>
<dbReference type="STRING" id="407022.SAMN05661044_05010"/>
<keyword evidence="3" id="KW-0521">NADP</keyword>
<evidence type="ECO:0000256" key="3">
    <source>
        <dbReference type="ARBA" id="ARBA00022857"/>
    </source>
</evidence>
<dbReference type="PANTHER" id="PTHR20836">
    <property type="entry name" value="DIHYDRODIPICOLINATE REDUCTASE"/>
    <property type="match status" value="1"/>
</dbReference>